<dbReference type="EMBL" id="BAAALT010000124">
    <property type="protein sequence ID" value="GAA1813738.1"/>
    <property type="molecule type" value="Genomic_DNA"/>
</dbReference>
<name>A0ABP4YLR8_9ACTN</name>
<dbReference type="InterPro" id="IPR015867">
    <property type="entry name" value="N-reg_PII/ATP_PRibTrfase_C"/>
</dbReference>
<dbReference type="InterPro" id="IPR011322">
    <property type="entry name" value="N-reg_PII-like_a/b"/>
</dbReference>
<evidence type="ECO:0000313" key="3">
    <source>
        <dbReference type="Proteomes" id="UP001500218"/>
    </source>
</evidence>
<organism evidence="2 3">
    <name type="scientific">Luedemannella flava</name>
    <dbReference type="NCBI Taxonomy" id="349316"/>
    <lineage>
        <taxon>Bacteria</taxon>
        <taxon>Bacillati</taxon>
        <taxon>Actinomycetota</taxon>
        <taxon>Actinomycetes</taxon>
        <taxon>Micromonosporales</taxon>
        <taxon>Micromonosporaceae</taxon>
        <taxon>Luedemannella</taxon>
    </lineage>
</organism>
<comment type="caution">
    <text evidence="2">The sequence shown here is derived from an EMBL/GenBank/DDBJ whole genome shotgun (WGS) entry which is preliminary data.</text>
</comment>
<sequence>MAESEYCVVTTSIDSADAADALASAAVTVRLAACAQVIGPVRTTYRWQGAIEEATEWLVTLKTTTRAYAELERFIRDEHPYEVPEIVATPITAGNPAYLTWLATETR</sequence>
<evidence type="ECO:0000313" key="2">
    <source>
        <dbReference type="EMBL" id="GAA1813738.1"/>
    </source>
</evidence>
<dbReference type="PANTHER" id="PTHR23419">
    <property type="entry name" value="DIVALENT CATION TOLERANCE CUTA-RELATED"/>
    <property type="match status" value="1"/>
</dbReference>
<accession>A0ABP4YLR8</accession>
<evidence type="ECO:0000256" key="1">
    <source>
        <dbReference type="ARBA" id="ARBA00010169"/>
    </source>
</evidence>
<dbReference type="PANTHER" id="PTHR23419:SF8">
    <property type="entry name" value="FI09726P"/>
    <property type="match status" value="1"/>
</dbReference>
<reference evidence="3" key="1">
    <citation type="journal article" date="2019" name="Int. J. Syst. Evol. Microbiol.">
        <title>The Global Catalogue of Microorganisms (GCM) 10K type strain sequencing project: providing services to taxonomists for standard genome sequencing and annotation.</title>
        <authorList>
            <consortium name="The Broad Institute Genomics Platform"/>
            <consortium name="The Broad Institute Genome Sequencing Center for Infectious Disease"/>
            <person name="Wu L."/>
            <person name="Ma J."/>
        </authorList>
    </citation>
    <scope>NUCLEOTIDE SEQUENCE [LARGE SCALE GENOMIC DNA]</scope>
    <source>
        <strain evidence="3">JCM 13250</strain>
    </source>
</reference>
<dbReference type="Pfam" id="PF03091">
    <property type="entry name" value="CutA1"/>
    <property type="match status" value="1"/>
</dbReference>
<proteinExistence type="inferred from homology"/>
<gene>
    <name evidence="2" type="ORF">GCM10009682_38550</name>
</gene>
<protein>
    <submittedName>
        <fullName evidence="2">Divalent-cation tolerance protein CutA</fullName>
    </submittedName>
</protein>
<comment type="similarity">
    <text evidence="1">Belongs to the CutA family.</text>
</comment>
<dbReference type="Gene3D" id="3.30.70.120">
    <property type="match status" value="1"/>
</dbReference>
<keyword evidence="3" id="KW-1185">Reference proteome</keyword>
<dbReference type="RefSeq" id="WP_344133876.1">
    <property type="nucleotide sequence ID" value="NZ_BAAALT010000124.1"/>
</dbReference>
<dbReference type="InterPro" id="IPR004323">
    <property type="entry name" value="Ion_tolerance_CutA"/>
</dbReference>
<dbReference type="Proteomes" id="UP001500218">
    <property type="component" value="Unassembled WGS sequence"/>
</dbReference>
<dbReference type="SUPFAM" id="SSF54913">
    <property type="entry name" value="GlnB-like"/>
    <property type="match status" value="1"/>
</dbReference>